<dbReference type="InterPro" id="IPR006202">
    <property type="entry name" value="Neur_chan_lig-bd"/>
</dbReference>
<dbReference type="PANTHER" id="PTHR18945">
    <property type="entry name" value="NEUROTRANSMITTER GATED ION CHANNEL"/>
    <property type="match status" value="1"/>
</dbReference>
<evidence type="ECO:0000313" key="2">
    <source>
        <dbReference type="EMBL" id="CAJ0568909.1"/>
    </source>
</evidence>
<dbReference type="InterPro" id="IPR036734">
    <property type="entry name" value="Neur_chan_lig-bd_sf"/>
</dbReference>
<dbReference type="Gene3D" id="2.70.170.10">
    <property type="entry name" value="Neurotransmitter-gated ion-channel ligand-binding domain"/>
    <property type="match status" value="1"/>
</dbReference>
<dbReference type="Pfam" id="PF02931">
    <property type="entry name" value="Neur_chan_LBD"/>
    <property type="match status" value="1"/>
</dbReference>
<feature type="non-terminal residue" evidence="2">
    <location>
        <position position="1"/>
    </location>
</feature>
<name>A0AA36CID9_9BILA</name>
<dbReference type="CDD" id="cd18989">
    <property type="entry name" value="LGIC_ECD_cation"/>
    <property type="match status" value="1"/>
</dbReference>
<protein>
    <recommendedName>
        <fullName evidence="1">Neurotransmitter-gated ion-channel ligand-binding domain-containing protein</fullName>
    </recommendedName>
</protein>
<gene>
    <name evidence="2" type="ORF">MSPICULIGERA_LOCUS7413</name>
</gene>
<organism evidence="2 3">
    <name type="scientific">Mesorhabditis spiculigera</name>
    <dbReference type="NCBI Taxonomy" id="96644"/>
    <lineage>
        <taxon>Eukaryota</taxon>
        <taxon>Metazoa</taxon>
        <taxon>Ecdysozoa</taxon>
        <taxon>Nematoda</taxon>
        <taxon>Chromadorea</taxon>
        <taxon>Rhabditida</taxon>
        <taxon>Rhabditina</taxon>
        <taxon>Rhabditomorpha</taxon>
        <taxon>Rhabditoidea</taxon>
        <taxon>Rhabditidae</taxon>
        <taxon>Mesorhabditinae</taxon>
        <taxon>Mesorhabditis</taxon>
    </lineage>
</organism>
<evidence type="ECO:0000313" key="3">
    <source>
        <dbReference type="Proteomes" id="UP001177023"/>
    </source>
</evidence>
<dbReference type="AlphaFoldDB" id="A0AA36CID9"/>
<dbReference type="EMBL" id="CATQJA010001856">
    <property type="protein sequence ID" value="CAJ0568909.1"/>
    <property type="molecule type" value="Genomic_DNA"/>
</dbReference>
<accession>A0AA36CID9</accession>
<dbReference type="InterPro" id="IPR006201">
    <property type="entry name" value="Neur_channel"/>
</dbReference>
<dbReference type="GO" id="GO:0016020">
    <property type="term" value="C:membrane"/>
    <property type="evidence" value="ECO:0007669"/>
    <property type="project" value="InterPro"/>
</dbReference>
<comment type="caution">
    <text evidence="2">The sequence shown here is derived from an EMBL/GenBank/DDBJ whole genome shotgun (WGS) entry which is preliminary data.</text>
</comment>
<dbReference type="GO" id="GO:0005230">
    <property type="term" value="F:extracellular ligand-gated monoatomic ion channel activity"/>
    <property type="evidence" value="ECO:0007669"/>
    <property type="project" value="InterPro"/>
</dbReference>
<dbReference type="Proteomes" id="UP001177023">
    <property type="component" value="Unassembled WGS sequence"/>
</dbReference>
<proteinExistence type="predicted"/>
<feature type="domain" description="Neurotransmitter-gated ion-channel ligand-binding" evidence="1">
    <location>
        <begin position="5"/>
        <end position="158"/>
    </location>
</feature>
<reference evidence="2" key="1">
    <citation type="submission" date="2023-06" db="EMBL/GenBank/DDBJ databases">
        <authorList>
            <person name="Delattre M."/>
        </authorList>
    </citation>
    <scope>NUCLEOTIDE SEQUENCE</scope>
    <source>
        <strain evidence="2">AF72</strain>
    </source>
</reference>
<keyword evidence="3" id="KW-1185">Reference proteome</keyword>
<dbReference type="GO" id="GO:0004888">
    <property type="term" value="F:transmembrane signaling receptor activity"/>
    <property type="evidence" value="ECO:0007669"/>
    <property type="project" value="InterPro"/>
</dbReference>
<evidence type="ECO:0000259" key="1">
    <source>
        <dbReference type="Pfam" id="PF02931"/>
    </source>
</evidence>
<dbReference type="SUPFAM" id="SSF63712">
    <property type="entry name" value="Nicotinic receptor ligand binding domain-like"/>
    <property type="match status" value="1"/>
</dbReference>
<sequence length="169" mass="19814">MPIEQQIVAYMINGSFYDKDVPPMDGDELLLINITLNSFRLLDMDEVEETIQYQNEFLMMWFDPTLGWDRRLFPDYDSEYVMVPEDQLWIPDVIYYSTIDSEPILTPKDSLVMIRYDGWVRVSVPATDFPYDEQHCKITLGSWIFTEEQITVVPNEEKIAPTPQSNIGQ</sequence>